<dbReference type="EC" id="2.7.1.45" evidence="5"/>
<keyword evidence="3 5" id="KW-0418">Kinase</keyword>
<reference evidence="5 6" key="1">
    <citation type="submission" date="2020-08" db="EMBL/GenBank/DDBJ databases">
        <title>Sequencing the genomes of 1000 actinobacteria strains.</title>
        <authorList>
            <person name="Klenk H.-P."/>
        </authorList>
    </citation>
    <scope>NUCLEOTIDE SEQUENCE [LARGE SCALE GENOMIC DNA]</scope>
    <source>
        <strain evidence="5 6">DSM 43851</strain>
    </source>
</reference>
<evidence type="ECO:0000259" key="4">
    <source>
        <dbReference type="Pfam" id="PF00294"/>
    </source>
</evidence>
<keyword evidence="6" id="KW-1185">Reference proteome</keyword>
<evidence type="ECO:0000256" key="2">
    <source>
        <dbReference type="ARBA" id="ARBA00022679"/>
    </source>
</evidence>
<evidence type="ECO:0000313" key="5">
    <source>
        <dbReference type="EMBL" id="MBB5894886.1"/>
    </source>
</evidence>
<comment type="similarity">
    <text evidence="1">Belongs to the carbohydrate kinase PfkB family.</text>
</comment>
<feature type="domain" description="Carbohydrate kinase PfkB" evidence="4">
    <location>
        <begin position="4"/>
        <end position="283"/>
    </location>
</feature>
<gene>
    <name evidence="5" type="ORF">BJ998_006082</name>
</gene>
<sequence length="321" mass="33804">MERQEVVCLGESMALFVPAQPGPVHEARDWTLSVGGAESNVASHLARAGFHARWVSALGDDSLGRAVRDRIAGVGVDVTDVRTDPARPTGLYVKEASADGSPVRYYRRGSAASGMGPELLAALDVSKTALLHISGITAALSSTCLDLLWAVLALPIRVSFDVNWRPALWTELDKGVLRELADRADIVFVGDDEAKAVWGVEEPAEIRALLPNPAEIVVKHGPRGATLLTGDEEIFESALKVDVVEPVGAGDAFAAGFLAADLNGESVRRRLRRGHLTAAGVLLTAEDLGEPLPEPIVAKLLDADAATWSGAHVTAGGVILP</sequence>
<evidence type="ECO:0000256" key="3">
    <source>
        <dbReference type="ARBA" id="ARBA00022777"/>
    </source>
</evidence>
<evidence type="ECO:0000256" key="1">
    <source>
        <dbReference type="ARBA" id="ARBA00010688"/>
    </source>
</evidence>
<accession>A0A7W9KLR1</accession>
<keyword evidence="2 5" id="KW-0808">Transferase</keyword>
<protein>
    <submittedName>
        <fullName evidence="5">2-dehydro-3-deoxygluconokinase</fullName>
        <ecNumber evidence="5">2.7.1.45</ecNumber>
    </submittedName>
</protein>
<dbReference type="InterPro" id="IPR052700">
    <property type="entry name" value="Carb_kinase_PfkB-like"/>
</dbReference>
<proteinExistence type="inferred from homology"/>
<dbReference type="Pfam" id="PF00294">
    <property type="entry name" value="PfkB"/>
    <property type="match status" value="1"/>
</dbReference>
<dbReference type="GO" id="GO:0008673">
    <property type="term" value="F:2-dehydro-3-deoxygluconokinase activity"/>
    <property type="evidence" value="ECO:0007669"/>
    <property type="project" value="UniProtKB-EC"/>
</dbReference>
<dbReference type="Gene3D" id="3.40.1190.20">
    <property type="match status" value="1"/>
</dbReference>
<comment type="caution">
    <text evidence="5">The sequence shown here is derived from an EMBL/GenBank/DDBJ whole genome shotgun (WGS) entry which is preliminary data.</text>
</comment>
<dbReference type="InterPro" id="IPR011611">
    <property type="entry name" value="PfkB_dom"/>
</dbReference>
<dbReference type="InterPro" id="IPR029056">
    <property type="entry name" value="Ribokinase-like"/>
</dbReference>
<dbReference type="Proteomes" id="UP000585638">
    <property type="component" value="Unassembled WGS sequence"/>
</dbReference>
<dbReference type="EMBL" id="JACHIR010000001">
    <property type="protein sequence ID" value="MBB5894886.1"/>
    <property type="molecule type" value="Genomic_DNA"/>
</dbReference>
<name>A0A7W9KLR1_9PSEU</name>
<dbReference type="PANTHER" id="PTHR43320">
    <property type="entry name" value="SUGAR KINASE"/>
    <property type="match status" value="1"/>
</dbReference>
<dbReference type="PANTHER" id="PTHR43320:SF2">
    <property type="entry name" value="2-DEHYDRO-3-DEOXYGLUCONOKINASE_2-DEHYDRO-3-DEOXYGALACTONOKINASE"/>
    <property type="match status" value="1"/>
</dbReference>
<dbReference type="SUPFAM" id="SSF53613">
    <property type="entry name" value="Ribokinase-like"/>
    <property type="match status" value="1"/>
</dbReference>
<evidence type="ECO:0000313" key="6">
    <source>
        <dbReference type="Proteomes" id="UP000585638"/>
    </source>
</evidence>
<organism evidence="5 6">
    <name type="scientific">Kutzneria kofuensis</name>
    <dbReference type="NCBI Taxonomy" id="103725"/>
    <lineage>
        <taxon>Bacteria</taxon>
        <taxon>Bacillati</taxon>
        <taxon>Actinomycetota</taxon>
        <taxon>Actinomycetes</taxon>
        <taxon>Pseudonocardiales</taxon>
        <taxon>Pseudonocardiaceae</taxon>
        <taxon>Kutzneria</taxon>
    </lineage>
</organism>
<dbReference type="RefSeq" id="WP_184866750.1">
    <property type="nucleotide sequence ID" value="NZ_BAAAWY010000002.1"/>
</dbReference>
<dbReference type="CDD" id="cd01166">
    <property type="entry name" value="KdgK"/>
    <property type="match status" value="1"/>
</dbReference>
<dbReference type="AlphaFoldDB" id="A0A7W9KLR1"/>